<comment type="cofactor">
    <cofactor evidence="1 6">
        <name>Zn(2+)</name>
        <dbReference type="ChEBI" id="CHEBI:29105"/>
    </cofactor>
</comment>
<dbReference type="EMBL" id="JBFNQN010000010">
    <property type="protein sequence ID" value="MEW9266105.1"/>
    <property type="molecule type" value="Genomic_DNA"/>
</dbReference>
<evidence type="ECO:0000313" key="9">
    <source>
        <dbReference type="EMBL" id="MEW9266105.1"/>
    </source>
</evidence>
<accession>A0ABV3P900</accession>
<dbReference type="PANTHER" id="PTHR43161:SF9">
    <property type="entry name" value="SORBITOL DEHYDROGENASE"/>
    <property type="match status" value="1"/>
</dbReference>
<evidence type="ECO:0000256" key="5">
    <source>
        <dbReference type="ARBA" id="ARBA00023002"/>
    </source>
</evidence>
<keyword evidence="10" id="KW-1185">Reference proteome</keyword>
<dbReference type="Proteomes" id="UP001555826">
    <property type="component" value="Unassembled WGS sequence"/>
</dbReference>
<evidence type="ECO:0000256" key="2">
    <source>
        <dbReference type="ARBA" id="ARBA00008072"/>
    </source>
</evidence>
<dbReference type="InterPro" id="IPR013149">
    <property type="entry name" value="ADH-like_C"/>
</dbReference>
<organism evidence="9 10">
    <name type="scientific">Kineococcus endophyticus</name>
    <dbReference type="NCBI Taxonomy" id="1181883"/>
    <lineage>
        <taxon>Bacteria</taxon>
        <taxon>Bacillati</taxon>
        <taxon>Actinomycetota</taxon>
        <taxon>Actinomycetes</taxon>
        <taxon>Kineosporiales</taxon>
        <taxon>Kineosporiaceae</taxon>
        <taxon>Kineococcus</taxon>
    </lineage>
</organism>
<protein>
    <submittedName>
        <fullName evidence="9">L-idonate 5-dehydrogenase</fullName>
    </submittedName>
</protein>
<proteinExistence type="inferred from homology"/>
<dbReference type="Pfam" id="PF00107">
    <property type="entry name" value="ADH_zinc_N"/>
    <property type="match status" value="1"/>
</dbReference>
<dbReference type="InterPro" id="IPR013154">
    <property type="entry name" value="ADH-like_N"/>
</dbReference>
<evidence type="ECO:0000256" key="1">
    <source>
        <dbReference type="ARBA" id="ARBA00001947"/>
    </source>
</evidence>
<comment type="caution">
    <text evidence="9">The sequence shown here is derived from an EMBL/GenBank/DDBJ whole genome shotgun (WGS) entry which is preliminary data.</text>
</comment>
<dbReference type="PANTHER" id="PTHR43161">
    <property type="entry name" value="SORBITOL DEHYDROGENASE"/>
    <property type="match status" value="1"/>
</dbReference>
<reference evidence="9 10" key="1">
    <citation type="submission" date="2024-07" db="EMBL/GenBank/DDBJ databases">
        <authorList>
            <person name="Thanompreechachai J."/>
            <person name="Duangmal K."/>
        </authorList>
    </citation>
    <scope>NUCLEOTIDE SEQUENCE [LARGE SCALE GENOMIC DNA]</scope>
    <source>
        <strain evidence="9 10">KCTC 19886</strain>
    </source>
</reference>
<dbReference type="Gene3D" id="3.90.180.10">
    <property type="entry name" value="Medium-chain alcohol dehydrogenases, catalytic domain"/>
    <property type="match status" value="1"/>
</dbReference>
<evidence type="ECO:0000313" key="10">
    <source>
        <dbReference type="Proteomes" id="UP001555826"/>
    </source>
</evidence>
<feature type="domain" description="Alcohol dehydrogenase-like N-terminal" evidence="8">
    <location>
        <begin position="23"/>
        <end position="140"/>
    </location>
</feature>
<keyword evidence="5" id="KW-0560">Oxidoreductase</keyword>
<dbReference type="InterPro" id="IPR002328">
    <property type="entry name" value="ADH_Zn_CS"/>
</dbReference>
<keyword evidence="4 6" id="KW-0862">Zinc</keyword>
<gene>
    <name evidence="9" type="ORF">AB1207_15235</name>
</gene>
<dbReference type="SUPFAM" id="SSF50129">
    <property type="entry name" value="GroES-like"/>
    <property type="match status" value="1"/>
</dbReference>
<dbReference type="Gene3D" id="3.40.50.720">
    <property type="entry name" value="NAD(P)-binding Rossmann-like Domain"/>
    <property type="match status" value="1"/>
</dbReference>
<dbReference type="RefSeq" id="WP_367639231.1">
    <property type="nucleotide sequence ID" value="NZ_JBFNQN010000010.1"/>
</dbReference>
<evidence type="ECO:0000259" key="8">
    <source>
        <dbReference type="Pfam" id="PF08240"/>
    </source>
</evidence>
<evidence type="ECO:0000259" key="7">
    <source>
        <dbReference type="Pfam" id="PF00107"/>
    </source>
</evidence>
<comment type="similarity">
    <text evidence="2 6">Belongs to the zinc-containing alcohol dehydrogenase family.</text>
</comment>
<evidence type="ECO:0000256" key="3">
    <source>
        <dbReference type="ARBA" id="ARBA00022723"/>
    </source>
</evidence>
<dbReference type="InterPro" id="IPR011032">
    <property type="entry name" value="GroES-like_sf"/>
</dbReference>
<dbReference type="PROSITE" id="PS00059">
    <property type="entry name" value="ADH_ZINC"/>
    <property type="match status" value="1"/>
</dbReference>
<name>A0ABV3P900_9ACTN</name>
<dbReference type="CDD" id="cd08232">
    <property type="entry name" value="idonate-5-DH"/>
    <property type="match status" value="1"/>
</dbReference>
<evidence type="ECO:0000256" key="4">
    <source>
        <dbReference type="ARBA" id="ARBA00022833"/>
    </source>
</evidence>
<dbReference type="SUPFAM" id="SSF51735">
    <property type="entry name" value="NAD(P)-binding Rossmann-fold domains"/>
    <property type="match status" value="1"/>
</dbReference>
<dbReference type="InterPro" id="IPR036291">
    <property type="entry name" value="NAD(P)-bd_dom_sf"/>
</dbReference>
<evidence type="ECO:0000256" key="6">
    <source>
        <dbReference type="RuleBase" id="RU361277"/>
    </source>
</evidence>
<feature type="domain" description="Alcohol dehydrogenase-like C-terminal" evidence="7">
    <location>
        <begin position="179"/>
        <end position="300"/>
    </location>
</feature>
<sequence length="344" mass="34923">MRAVIAYGKGDVRVEEHELPHPGPGQVAVRIAFGGICGSDLHYVHRGGVGDYSIREPLTLGHEVSGTVAALGEGVDGPPVGTPVTVHPATPCGECAQCRAGRPNTCPATRYLGSAAHLPHVQGGFADVVVVRAAQLVELPAGLALDRAALAEPLAVALHAVSRAGDLRGRRVLVTGAGPIGVLVAAAARHAGATEVVVSDLVGEALEVARRCGATSTVHAGDLDGTEPLDVDVAIEASGAPPALGTCARHVVRGGVVVQVGLLPPGDVPAPGNLLVTKEVDLRGAFRFTDEIRTAVDLLAGDLPVDAVLTHRVPVDEAVPAFDLAGDRRVASKVLLDFTGGAVG</sequence>
<dbReference type="Pfam" id="PF08240">
    <property type="entry name" value="ADH_N"/>
    <property type="match status" value="1"/>
</dbReference>
<keyword evidence="3 6" id="KW-0479">Metal-binding</keyword>